<organism evidence="11 12">
    <name type="scientific">Candidatus Methylomirabilis lanthanidiphila</name>
    <dbReference type="NCBI Taxonomy" id="2211376"/>
    <lineage>
        <taxon>Bacteria</taxon>
        <taxon>Candidatus Methylomirabilota</taxon>
        <taxon>Candidatus Methylomirabilia</taxon>
        <taxon>Candidatus Methylomirabilales</taxon>
        <taxon>Candidatus Methylomirabilaceae</taxon>
        <taxon>Candidatus Methylomirabilis</taxon>
    </lineage>
</organism>
<protein>
    <recommendedName>
        <fullName evidence="8">Sulfate adenylyltransferase</fullName>
        <ecNumber evidence="8">2.7.7.4</ecNumber>
    </recommendedName>
    <alternativeName>
        <fullName evidence="8">ATP-sulfurylase</fullName>
    </alternativeName>
    <alternativeName>
        <fullName evidence="8">Sulfate adenylate transferase</fullName>
        <shortName evidence="8">SAT</shortName>
    </alternativeName>
</protein>
<dbReference type="InterPro" id="IPR014729">
    <property type="entry name" value="Rossmann-like_a/b/a_fold"/>
</dbReference>
<keyword evidence="3 8" id="KW-0548">Nucleotidyltransferase</keyword>
<evidence type="ECO:0000313" key="11">
    <source>
        <dbReference type="EMBL" id="VUZ86005.1"/>
    </source>
</evidence>
<evidence type="ECO:0000313" key="12">
    <source>
        <dbReference type="Proteomes" id="UP000334340"/>
    </source>
</evidence>
<feature type="domain" description="Sulphate adenylyltransferase catalytic" evidence="9">
    <location>
        <begin position="167"/>
        <end position="372"/>
    </location>
</feature>
<keyword evidence="4 8" id="KW-0547">Nucleotide-binding</keyword>
<dbReference type="Gene3D" id="3.10.400.10">
    <property type="entry name" value="Sulfate adenylyltransferase"/>
    <property type="match status" value="1"/>
</dbReference>
<dbReference type="PANTHER" id="PTHR43509:SF1">
    <property type="entry name" value="SULFATE ADENYLYLTRANSFERASE"/>
    <property type="match status" value="1"/>
</dbReference>
<comment type="catalytic activity">
    <reaction evidence="7 8">
        <text>sulfate + ATP + H(+) = adenosine 5'-phosphosulfate + diphosphate</text>
        <dbReference type="Rhea" id="RHEA:18133"/>
        <dbReference type="ChEBI" id="CHEBI:15378"/>
        <dbReference type="ChEBI" id="CHEBI:16189"/>
        <dbReference type="ChEBI" id="CHEBI:30616"/>
        <dbReference type="ChEBI" id="CHEBI:33019"/>
        <dbReference type="ChEBI" id="CHEBI:58243"/>
        <dbReference type="EC" id="2.7.7.4"/>
    </reaction>
</comment>
<dbReference type="InterPro" id="IPR020792">
    <property type="entry name" value="SO4_adenylyltransferase_pro"/>
</dbReference>
<dbReference type="Gene3D" id="3.40.50.620">
    <property type="entry name" value="HUPs"/>
    <property type="match status" value="1"/>
</dbReference>
<dbReference type="InterPro" id="IPR002650">
    <property type="entry name" value="Sulphate_adenylyltransferase"/>
</dbReference>
<evidence type="ECO:0000256" key="2">
    <source>
        <dbReference type="ARBA" id="ARBA00022679"/>
    </source>
</evidence>
<dbReference type="GO" id="GO:0070814">
    <property type="term" value="P:hydrogen sulfide biosynthetic process"/>
    <property type="evidence" value="ECO:0007669"/>
    <property type="project" value="UniProtKB-UniRule"/>
</dbReference>
<dbReference type="EC" id="2.7.7.4" evidence="8"/>
<evidence type="ECO:0000256" key="8">
    <source>
        <dbReference type="HAMAP-Rule" id="MF_00066"/>
    </source>
</evidence>
<evidence type="ECO:0000256" key="4">
    <source>
        <dbReference type="ARBA" id="ARBA00022741"/>
    </source>
</evidence>
<dbReference type="CDD" id="cd00517">
    <property type="entry name" value="ATPS"/>
    <property type="match status" value="1"/>
</dbReference>
<dbReference type="HAMAP" id="MF_00066">
    <property type="entry name" value="Sulf_adenylyltr"/>
    <property type="match status" value="1"/>
</dbReference>
<dbReference type="InterPro" id="IPR025980">
    <property type="entry name" value="ATP-Sase_PUA-like_dom"/>
</dbReference>
<dbReference type="NCBIfam" id="NF003166">
    <property type="entry name" value="PRK04149.1"/>
    <property type="match status" value="1"/>
</dbReference>
<dbReference type="NCBIfam" id="TIGR00339">
    <property type="entry name" value="sopT"/>
    <property type="match status" value="1"/>
</dbReference>
<dbReference type="InterPro" id="IPR015947">
    <property type="entry name" value="PUA-like_sf"/>
</dbReference>
<evidence type="ECO:0000259" key="9">
    <source>
        <dbReference type="Pfam" id="PF01747"/>
    </source>
</evidence>
<dbReference type="GO" id="GO:0005524">
    <property type="term" value="F:ATP binding"/>
    <property type="evidence" value="ECO:0007669"/>
    <property type="project" value="UniProtKB-KW"/>
</dbReference>
<evidence type="ECO:0000256" key="3">
    <source>
        <dbReference type="ARBA" id="ARBA00022695"/>
    </source>
</evidence>
<dbReference type="UniPathway" id="UPA00140">
    <property type="reaction ID" value="UER00204"/>
</dbReference>
<keyword evidence="12" id="KW-1185">Reference proteome</keyword>
<dbReference type="PANTHER" id="PTHR43509">
    <property type="match status" value="1"/>
</dbReference>
<evidence type="ECO:0000256" key="1">
    <source>
        <dbReference type="ARBA" id="ARBA00005048"/>
    </source>
</evidence>
<keyword evidence="2 8" id="KW-0808">Transferase</keyword>
<evidence type="ECO:0000259" key="10">
    <source>
        <dbReference type="Pfam" id="PF14306"/>
    </source>
</evidence>
<reference evidence="11 12" key="1">
    <citation type="submission" date="2019-07" db="EMBL/GenBank/DDBJ databases">
        <authorList>
            <person name="Cremers G."/>
        </authorList>
    </citation>
    <scope>NUCLEOTIDE SEQUENCE [LARGE SCALE GENOMIC DNA]</scope>
</reference>
<gene>
    <name evidence="11" type="primary">sat_2</name>
    <name evidence="8" type="synonym">sat</name>
    <name evidence="11" type="ORF">MELA_02399</name>
</gene>
<dbReference type="GO" id="GO:0000103">
    <property type="term" value="P:sulfate assimilation"/>
    <property type="evidence" value="ECO:0007669"/>
    <property type="project" value="UniProtKB-UniRule"/>
</dbReference>
<keyword evidence="5 8" id="KW-0067">ATP-binding</keyword>
<proteinExistence type="inferred from homology"/>
<dbReference type="Pfam" id="PF01747">
    <property type="entry name" value="ATP-sulfurylase"/>
    <property type="match status" value="1"/>
</dbReference>
<dbReference type="EMBL" id="CABIKM010000040">
    <property type="protein sequence ID" value="VUZ86005.1"/>
    <property type="molecule type" value="Genomic_DNA"/>
</dbReference>
<dbReference type="Pfam" id="PF14306">
    <property type="entry name" value="PUA_2"/>
    <property type="match status" value="1"/>
</dbReference>
<evidence type="ECO:0000256" key="7">
    <source>
        <dbReference type="ARBA" id="ARBA00049370"/>
    </source>
</evidence>
<dbReference type="SUPFAM" id="SSF52374">
    <property type="entry name" value="Nucleotidylyl transferase"/>
    <property type="match status" value="1"/>
</dbReference>
<dbReference type="Proteomes" id="UP000334340">
    <property type="component" value="Unassembled WGS sequence"/>
</dbReference>
<sequence>MLPKPHGGRLIERVLKNEERKRMVEEAVRLPCLELTAELAKEAMNIASGVFSPLEGFMTKADCESVQISGRLADGLPWTIPIILDVSEEEAGRLGDRVALSYHGEPFAVLDVQEIYAYNREALSSAVFGTVDPRHPGVERIRSLKEMLIGGRISVFGELNGPWSGHRLQPMETRVLFEAKGWRTVVGFQTRNVPHLGHEYVQKTALSFVDGIFINPVIGRKKAGDFTDEVILRAYEALITHYYPKERAVLAILETEMRYAGPREAIFHAIVRKNFGCTHFIVGRDHAGVADFYPPYAAQEIFDGFPDLGIVPLFFTAFFHCGRCGGAANEKTCPHDGERQDFSGTQLRNSILQSNGKAGQTLRPEVAQVIQSSKNRFVE</sequence>
<name>A0A564ZKZ0_9BACT</name>
<dbReference type="AlphaFoldDB" id="A0A564ZKZ0"/>
<evidence type="ECO:0000256" key="6">
    <source>
        <dbReference type="ARBA" id="ARBA00037980"/>
    </source>
</evidence>
<comment type="pathway">
    <text evidence="1 8">Sulfur metabolism; hydrogen sulfide biosynthesis; sulfite from sulfate: step 1/3.</text>
</comment>
<dbReference type="GO" id="GO:0004781">
    <property type="term" value="F:sulfate adenylyltransferase (ATP) activity"/>
    <property type="evidence" value="ECO:0007669"/>
    <property type="project" value="UniProtKB-UniRule"/>
</dbReference>
<accession>A0A564ZKZ0</accession>
<dbReference type="SUPFAM" id="SSF88697">
    <property type="entry name" value="PUA domain-like"/>
    <property type="match status" value="1"/>
</dbReference>
<evidence type="ECO:0000256" key="5">
    <source>
        <dbReference type="ARBA" id="ARBA00022840"/>
    </source>
</evidence>
<dbReference type="InterPro" id="IPR024951">
    <property type="entry name" value="Sulfurylase_cat_dom"/>
</dbReference>
<feature type="domain" description="ATP-sulfurylase PUA-like" evidence="10">
    <location>
        <begin position="4"/>
        <end position="156"/>
    </location>
</feature>
<comment type="similarity">
    <text evidence="6 8">Belongs to the sulfate adenylyltransferase family.</text>
</comment>